<reference evidence="2" key="1">
    <citation type="submission" date="2006-12" db="EMBL/GenBank/DDBJ databases">
        <title>Complete sequence of chromosome 1 of Verminephrobacter eiseniae EF01-2.</title>
        <authorList>
            <person name="Copeland A."/>
            <person name="Lucas S."/>
            <person name="Lapidus A."/>
            <person name="Barry K."/>
            <person name="Detter J.C."/>
            <person name="Glavina del Rio T."/>
            <person name="Dalin E."/>
            <person name="Tice H."/>
            <person name="Pitluck S."/>
            <person name="Chertkov O."/>
            <person name="Brettin T."/>
            <person name="Bruce D."/>
            <person name="Han C."/>
            <person name="Tapia R."/>
            <person name="Gilna P."/>
            <person name="Schmutz J."/>
            <person name="Larimer F."/>
            <person name="Land M."/>
            <person name="Hauser L."/>
            <person name="Kyrpides N."/>
            <person name="Kim E."/>
            <person name="Stahl D."/>
            <person name="Richardson P."/>
        </authorList>
    </citation>
    <scope>NUCLEOTIDE SEQUENCE [LARGE SCALE GENOMIC DNA]</scope>
    <source>
        <strain evidence="2">EF01-2</strain>
    </source>
</reference>
<keyword evidence="2" id="KW-1185">Reference proteome</keyword>
<dbReference type="SUPFAM" id="SSF53474">
    <property type="entry name" value="alpha/beta-Hydrolases"/>
    <property type="match status" value="1"/>
</dbReference>
<dbReference type="GeneID" id="76459104"/>
<dbReference type="HOGENOM" id="CLU_1776691_0_0_4"/>
<dbReference type="ESTHER" id="verei-a1ws03">
    <property type="family name" value="UCP031982"/>
</dbReference>
<dbReference type="Proteomes" id="UP000000374">
    <property type="component" value="Chromosome"/>
</dbReference>
<dbReference type="KEGG" id="vei:Veis_0371"/>
<dbReference type="InterPro" id="IPR029058">
    <property type="entry name" value="AB_hydrolase_fold"/>
</dbReference>
<evidence type="ECO:0000313" key="2">
    <source>
        <dbReference type="Proteomes" id="UP000000374"/>
    </source>
</evidence>
<dbReference type="RefSeq" id="WP_011808178.1">
    <property type="nucleotide sequence ID" value="NC_008786.1"/>
</dbReference>
<gene>
    <name evidence="1" type="ordered locus">Veis_0371</name>
</gene>
<sequence length="146" mass="15941">MQEWPTAFLLSGPHAMRAPLRAGDDYRDERVRAAFVMAPALAQAFDRGSLARIVIPVSMLVGDNDDQAPAKTNAAWMAAQMQHAKLREIRNGTHYMFIAQCTPSGQAQQRQICTDPSGLSRAQVHRDTVAQAVAFSVAFFDAALSP</sequence>
<organism evidence="1 2">
    <name type="scientific">Verminephrobacter eiseniae (strain EF01-2)</name>
    <dbReference type="NCBI Taxonomy" id="391735"/>
    <lineage>
        <taxon>Bacteria</taxon>
        <taxon>Pseudomonadati</taxon>
        <taxon>Pseudomonadota</taxon>
        <taxon>Betaproteobacteria</taxon>
        <taxon>Burkholderiales</taxon>
        <taxon>Comamonadaceae</taxon>
        <taxon>Verminephrobacter</taxon>
    </lineage>
</organism>
<accession>A1WEV4</accession>
<protein>
    <submittedName>
        <fullName evidence="1">Putative lipoprotein signal peptide</fullName>
    </submittedName>
</protein>
<dbReference type="STRING" id="391735.Veis_0371"/>
<keyword evidence="1" id="KW-0449">Lipoprotein</keyword>
<dbReference type="Gene3D" id="3.40.50.1820">
    <property type="entry name" value="alpha/beta hydrolase"/>
    <property type="match status" value="1"/>
</dbReference>
<evidence type="ECO:0000313" key="1">
    <source>
        <dbReference type="EMBL" id="ABM56161.1"/>
    </source>
</evidence>
<proteinExistence type="predicted"/>
<name>A1WEV4_VEREI</name>
<dbReference type="eggNOG" id="COG4188">
    <property type="taxonomic scope" value="Bacteria"/>
</dbReference>
<dbReference type="EMBL" id="CP000542">
    <property type="protein sequence ID" value="ABM56161.1"/>
    <property type="molecule type" value="Genomic_DNA"/>
</dbReference>
<dbReference type="AlphaFoldDB" id="A1WEV4"/>